<feature type="transmembrane region" description="Helical" evidence="1">
    <location>
        <begin position="83"/>
        <end position="103"/>
    </location>
</feature>
<evidence type="ECO:0000313" key="3">
    <source>
        <dbReference type="Proteomes" id="UP000033907"/>
    </source>
</evidence>
<dbReference type="EMBL" id="LCGH01000001">
    <property type="protein sequence ID" value="KKT11799.1"/>
    <property type="molecule type" value="Genomic_DNA"/>
</dbReference>
<name>A0A0G1HLR5_9BACT</name>
<keyword evidence="1" id="KW-0812">Transmembrane</keyword>
<proteinExistence type="predicted"/>
<reference evidence="2 3" key="1">
    <citation type="journal article" date="2015" name="Nature">
        <title>rRNA introns, odd ribosomes, and small enigmatic genomes across a large radiation of phyla.</title>
        <authorList>
            <person name="Brown C.T."/>
            <person name="Hug L.A."/>
            <person name="Thomas B.C."/>
            <person name="Sharon I."/>
            <person name="Castelle C.J."/>
            <person name="Singh A."/>
            <person name="Wilkins M.J."/>
            <person name="Williams K.H."/>
            <person name="Banfield J.F."/>
        </authorList>
    </citation>
    <scope>NUCLEOTIDE SEQUENCE [LARGE SCALE GENOMIC DNA]</scope>
</reference>
<evidence type="ECO:0000313" key="2">
    <source>
        <dbReference type="EMBL" id="KKT11799.1"/>
    </source>
</evidence>
<sequence length="104" mass="11754">MNFRNKFSVRVFFFVFSVVSLFCYIAIANRDVGTAEGTATVLGLVMLLATAMASFGTFAAWLQEDWEPDDRPFFERICVSGRAWAGALGALLPINLFLLWFGWW</sequence>
<evidence type="ECO:0000256" key="1">
    <source>
        <dbReference type="SAM" id="Phobius"/>
    </source>
</evidence>
<dbReference type="Proteomes" id="UP000033907">
    <property type="component" value="Unassembled WGS sequence"/>
</dbReference>
<comment type="caution">
    <text evidence="2">The sequence shown here is derived from an EMBL/GenBank/DDBJ whole genome shotgun (WGS) entry which is preliminary data.</text>
</comment>
<feature type="transmembrane region" description="Helical" evidence="1">
    <location>
        <begin position="39"/>
        <end position="62"/>
    </location>
</feature>
<protein>
    <submittedName>
        <fullName evidence="2">Uncharacterized protein</fullName>
    </submittedName>
</protein>
<feature type="transmembrane region" description="Helical" evidence="1">
    <location>
        <begin position="7"/>
        <end position="27"/>
    </location>
</feature>
<dbReference type="AlphaFoldDB" id="A0A0G1HLR5"/>
<keyword evidence="1" id="KW-1133">Transmembrane helix</keyword>
<gene>
    <name evidence="2" type="ORF">UV91_C0001G0011</name>
</gene>
<keyword evidence="1" id="KW-0472">Membrane</keyword>
<organism evidence="2 3">
    <name type="scientific">Candidatus Nomurabacteria bacterium GW2011_GWF2_43_24</name>
    <dbReference type="NCBI Taxonomy" id="1618778"/>
    <lineage>
        <taxon>Bacteria</taxon>
        <taxon>Candidatus Nomuraibacteriota</taxon>
    </lineage>
</organism>
<accession>A0A0G1HLR5</accession>